<feature type="non-terminal residue" evidence="3">
    <location>
        <position position="1"/>
    </location>
</feature>
<evidence type="ECO:0000313" key="4">
    <source>
        <dbReference type="Proteomes" id="UP001153555"/>
    </source>
</evidence>
<dbReference type="Pfam" id="PF12274">
    <property type="entry name" value="DUF3615"/>
    <property type="match status" value="1"/>
</dbReference>
<feature type="region of interest" description="Disordered" evidence="1">
    <location>
        <begin position="1"/>
        <end position="27"/>
    </location>
</feature>
<evidence type="ECO:0000256" key="1">
    <source>
        <dbReference type="SAM" id="MobiDB-lite"/>
    </source>
</evidence>
<proteinExistence type="predicted"/>
<name>A0A9N7RRS9_STRHE</name>
<evidence type="ECO:0000259" key="2">
    <source>
        <dbReference type="Pfam" id="PF12274"/>
    </source>
</evidence>
<accession>A0A9N7RRS9</accession>
<dbReference type="EMBL" id="CACSLK010031421">
    <property type="protein sequence ID" value="CAA0838901.1"/>
    <property type="molecule type" value="Genomic_DNA"/>
</dbReference>
<comment type="caution">
    <text evidence="3">The sequence shown here is derived from an EMBL/GenBank/DDBJ whole genome shotgun (WGS) entry which is preliminary data.</text>
</comment>
<dbReference type="InterPro" id="IPR022059">
    <property type="entry name" value="DUF3615"/>
</dbReference>
<feature type="non-terminal residue" evidence="3">
    <location>
        <position position="163"/>
    </location>
</feature>
<feature type="compositionally biased region" description="Basic and acidic residues" evidence="1">
    <location>
        <begin position="7"/>
        <end position="23"/>
    </location>
</feature>
<dbReference type="Proteomes" id="UP001153555">
    <property type="component" value="Unassembled WGS sequence"/>
</dbReference>
<feature type="domain" description="DUF3615" evidence="2">
    <location>
        <begin position="81"/>
        <end position="161"/>
    </location>
</feature>
<organism evidence="3 4">
    <name type="scientific">Striga hermonthica</name>
    <name type="common">Purple witchweed</name>
    <name type="synonym">Buchnera hermonthica</name>
    <dbReference type="NCBI Taxonomy" id="68872"/>
    <lineage>
        <taxon>Eukaryota</taxon>
        <taxon>Viridiplantae</taxon>
        <taxon>Streptophyta</taxon>
        <taxon>Embryophyta</taxon>
        <taxon>Tracheophyta</taxon>
        <taxon>Spermatophyta</taxon>
        <taxon>Magnoliopsida</taxon>
        <taxon>eudicotyledons</taxon>
        <taxon>Gunneridae</taxon>
        <taxon>Pentapetalae</taxon>
        <taxon>asterids</taxon>
        <taxon>lamiids</taxon>
        <taxon>Lamiales</taxon>
        <taxon>Orobanchaceae</taxon>
        <taxon>Buchnereae</taxon>
        <taxon>Striga</taxon>
    </lineage>
</organism>
<evidence type="ECO:0000313" key="3">
    <source>
        <dbReference type="EMBL" id="CAA0838901.1"/>
    </source>
</evidence>
<keyword evidence="4" id="KW-1185">Reference proteome</keyword>
<gene>
    <name evidence="3" type="ORF">SHERM_05474</name>
</gene>
<protein>
    <recommendedName>
        <fullName evidence="2">DUF3615 domain-containing protein</fullName>
    </recommendedName>
</protein>
<sequence>KKKLRLEKRSSSEAVRAKLEQKNSSEGIRPEPQCCFHEGIGIVLKDALEISWKRQRKYLRDLMKNGKSDPKATFHPWSCLAEVALLHYHKEQGIELDLVKMVKENGKLSRLEPGAYHHIFFKAVHKNVDWPDLPPQLFFAEIFDCGVKLHPTRCFIIKPYDDP</sequence>
<reference evidence="3" key="1">
    <citation type="submission" date="2019-12" db="EMBL/GenBank/DDBJ databases">
        <authorList>
            <person name="Scholes J."/>
        </authorList>
    </citation>
    <scope>NUCLEOTIDE SEQUENCE</scope>
</reference>
<dbReference type="AlphaFoldDB" id="A0A9N7RRS9"/>